<organism evidence="5 6">
    <name type="scientific">Streptomyces venezuelae</name>
    <dbReference type="NCBI Taxonomy" id="54571"/>
    <lineage>
        <taxon>Bacteria</taxon>
        <taxon>Bacillati</taxon>
        <taxon>Actinomycetota</taxon>
        <taxon>Actinomycetes</taxon>
        <taxon>Kitasatosporales</taxon>
        <taxon>Streptomycetaceae</taxon>
        <taxon>Streptomyces</taxon>
    </lineage>
</organism>
<proteinExistence type="predicted"/>
<dbReference type="AlphaFoldDB" id="A0A5P2DHN3"/>
<dbReference type="EMBL" id="CP029189">
    <property type="protein sequence ID" value="QES54674.1"/>
    <property type="molecule type" value="Genomic_DNA"/>
</dbReference>
<dbReference type="OrthoDB" id="4367319at2"/>
<keyword evidence="2" id="KW-0233">DNA recombination</keyword>
<sequence length="532" mass="59645">MKKASGNRQKPHTTDSQWRKTDLTLLEELISAEARLPADAPRALLSVRLSTLTTETTSPVRQELDLRRLAQERGYRVVGVASDLNVSATRVPPWRRRELGQWLNDRVPEFDVLLFWKLDRLVRRLTDLSTMIEWCLRHEKNLVSKHDAIDLSSPAGKAMTEIIGGIAEIEATAISTRVTSLWDYARTQSDWLVGKPPYGYTIDDRGRLVIDQQEQRVLRWCLGAALRGVSARRMTTVLIRARVPTGGGGQWSASTLLRRLRNPALMGFRVSEYKNGGARRSETVLGLDGNPIRVADPIVTEAEWLSLQAALSERAKAQPTRRKGGATEFLGILVCSDCGTHMTAHRSKGKVRTYEYLRCRRCPSGGLGAPDPESVYNRLTHEVMSALGSEPVKVREYAPGTDGRDRRRTVENGIAHYMTGLEPGGRYARTPFTRQQAEQSLEGLITELERLDPQTAQDRWLQTSSGGTFRERWVQEDRETMASDLRRAGITCSVSRRKVPGVRAPEVDLKLIVPADARERLVIKRDAFTSGS</sequence>
<dbReference type="CDD" id="cd00338">
    <property type="entry name" value="Ser_Recombinase"/>
    <property type="match status" value="1"/>
</dbReference>
<evidence type="ECO:0000259" key="3">
    <source>
        <dbReference type="PROSITE" id="PS51736"/>
    </source>
</evidence>
<evidence type="ECO:0000313" key="5">
    <source>
        <dbReference type="EMBL" id="QES54674.1"/>
    </source>
</evidence>
<feature type="domain" description="Resolvase/invertase-type recombinase catalytic" evidence="3">
    <location>
        <begin position="42"/>
        <end position="189"/>
    </location>
</feature>
<dbReference type="InterPro" id="IPR050639">
    <property type="entry name" value="SSR_resolvase"/>
</dbReference>
<evidence type="ECO:0000313" key="6">
    <source>
        <dbReference type="Proteomes" id="UP000324101"/>
    </source>
</evidence>
<dbReference type="Pfam" id="PF07508">
    <property type="entry name" value="Recombinase"/>
    <property type="match status" value="1"/>
</dbReference>
<evidence type="ECO:0000256" key="1">
    <source>
        <dbReference type="ARBA" id="ARBA00023125"/>
    </source>
</evidence>
<protein>
    <submittedName>
        <fullName evidence="5">Recombinase family protein</fullName>
    </submittedName>
</protein>
<dbReference type="Pfam" id="PF13408">
    <property type="entry name" value="Zn_ribbon_recom"/>
    <property type="match status" value="1"/>
</dbReference>
<reference evidence="5 6" key="1">
    <citation type="submission" date="2018-05" db="EMBL/GenBank/DDBJ databases">
        <title>Streptomyces venezuelae.</title>
        <authorList>
            <person name="Kim W."/>
            <person name="Lee N."/>
            <person name="Cho B.-K."/>
        </authorList>
    </citation>
    <scope>NUCLEOTIDE SEQUENCE [LARGE SCALE GENOMIC DNA]</scope>
    <source>
        <strain evidence="5 6">ATCC 21018</strain>
    </source>
</reference>
<dbReference type="Gene3D" id="3.40.50.1390">
    <property type="entry name" value="Resolvase, N-terminal catalytic domain"/>
    <property type="match status" value="1"/>
</dbReference>
<dbReference type="Proteomes" id="UP000324101">
    <property type="component" value="Chromosome"/>
</dbReference>
<dbReference type="InterPro" id="IPR006119">
    <property type="entry name" value="Resolv_N"/>
</dbReference>
<dbReference type="PROSITE" id="PS51736">
    <property type="entry name" value="RECOMBINASES_3"/>
    <property type="match status" value="1"/>
</dbReference>
<dbReference type="SUPFAM" id="SSF53041">
    <property type="entry name" value="Resolvase-like"/>
    <property type="match status" value="1"/>
</dbReference>
<dbReference type="InterPro" id="IPR025827">
    <property type="entry name" value="Zn_ribbon_recom_dom"/>
</dbReference>
<keyword evidence="1" id="KW-0238">DNA-binding</keyword>
<dbReference type="InterPro" id="IPR011109">
    <property type="entry name" value="DNA_bind_recombinase_dom"/>
</dbReference>
<gene>
    <name evidence="5" type="ORF">DEJ51_10915</name>
</gene>
<evidence type="ECO:0000259" key="4">
    <source>
        <dbReference type="PROSITE" id="PS51737"/>
    </source>
</evidence>
<dbReference type="InterPro" id="IPR038109">
    <property type="entry name" value="DNA_bind_recomb_sf"/>
</dbReference>
<dbReference type="PANTHER" id="PTHR30461:SF2">
    <property type="entry name" value="SERINE RECOMBINASE PINE-RELATED"/>
    <property type="match status" value="1"/>
</dbReference>
<dbReference type="PANTHER" id="PTHR30461">
    <property type="entry name" value="DNA-INVERTASE FROM LAMBDOID PROPHAGE"/>
    <property type="match status" value="1"/>
</dbReference>
<dbReference type="Pfam" id="PF00239">
    <property type="entry name" value="Resolvase"/>
    <property type="match status" value="1"/>
</dbReference>
<dbReference type="GO" id="GO:0000150">
    <property type="term" value="F:DNA strand exchange activity"/>
    <property type="evidence" value="ECO:0007669"/>
    <property type="project" value="InterPro"/>
</dbReference>
<dbReference type="GO" id="GO:0003677">
    <property type="term" value="F:DNA binding"/>
    <property type="evidence" value="ECO:0007669"/>
    <property type="project" value="UniProtKB-KW"/>
</dbReference>
<feature type="domain" description="Recombinase" evidence="4">
    <location>
        <begin position="197"/>
        <end position="317"/>
    </location>
</feature>
<evidence type="ECO:0000256" key="2">
    <source>
        <dbReference type="ARBA" id="ARBA00023172"/>
    </source>
</evidence>
<dbReference type="PROSITE" id="PS51737">
    <property type="entry name" value="RECOMBINASE_DNA_BIND"/>
    <property type="match status" value="1"/>
</dbReference>
<dbReference type="SMART" id="SM00857">
    <property type="entry name" value="Resolvase"/>
    <property type="match status" value="1"/>
</dbReference>
<dbReference type="RefSeq" id="WP_150257418.1">
    <property type="nucleotide sequence ID" value="NZ_CP029189.1"/>
</dbReference>
<dbReference type="Gene3D" id="3.90.1750.20">
    <property type="entry name" value="Putative Large Serine Recombinase, Chain B, Domain 2"/>
    <property type="match status" value="1"/>
</dbReference>
<name>A0A5P2DHN3_STRVZ</name>
<accession>A0A5P2DHN3</accession>
<dbReference type="InterPro" id="IPR036162">
    <property type="entry name" value="Resolvase-like_N_sf"/>
</dbReference>